<gene>
    <name evidence="4" type="ORF">F8568_011190</name>
</gene>
<dbReference type="EMBL" id="WBMS02000007">
    <property type="protein sequence ID" value="MWA00938.1"/>
    <property type="molecule type" value="Genomic_DNA"/>
</dbReference>
<dbReference type="RefSeq" id="WP_151593462.1">
    <property type="nucleotide sequence ID" value="NZ_WBMS02000007.1"/>
</dbReference>
<dbReference type="InterPro" id="IPR003736">
    <property type="entry name" value="PAAI_dom"/>
</dbReference>
<dbReference type="Proteomes" id="UP000462055">
    <property type="component" value="Unassembled WGS sequence"/>
</dbReference>
<dbReference type="PANTHER" id="PTHR21660:SF1">
    <property type="entry name" value="ACYL-COENZYME A THIOESTERASE 13"/>
    <property type="match status" value="1"/>
</dbReference>
<evidence type="ECO:0000313" key="4">
    <source>
        <dbReference type="EMBL" id="MWA00938.1"/>
    </source>
</evidence>
<dbReference type="Gene3D" id="3.10.129.10">
    <property type="entry name" value="Hotdog Thioesterase"/>
    <property type="match status" value="1"/>
</dbReference>
<dbReference type="InterPro" id="IPR039298">
    <property type="entry name" value="ACOT13"/>
</dbReference>
<dbReference type="PANTHER" id="PTHR21660">
    <property type="entry name" value="THIOESTERASE SUPERFAMILY MEMBER-RELATED"/>
    <property type="match status" value="1"/>
</dbReference>
<dbReference type="InterPro" id="IPR029069">
    <property type="entry name" value="HotDog_dom_sf"/>
</dbReference>
<organism evidence="4 5">
    <name type="scientific">Actinomadura physcomitrii</name>
    <dbReference type="NCBI Taxonomy" id="2650748"/>
    <lineage>
        <taxon>Bacteria</taxon>
        <taxon>Bacillati</taxon>
        <taxon>Actinomycetota</taxon>
        <taxon>Actinomycetes</taxon>
        <taxon>Streptosporangiales</taxon>
        <taxon>Thermomonosporaceae</taxon>
        <taxon>Actinomadura</taxon>
    </lineage>
</organism>
<evidence type="ECO:0000259" key="3">
    <source>
        <dbReference type="Pfam" id="PF03061"/>
    </source>
</evidence>
<comment type="similarity">
    <text evidence="1">Belongs to the thioesterase PaaI family.</text>
</comment>
<feature type="domain" description="Thioesterase" evidence="3">
    <location>
        <begin position="62"/>
        <end position="140"/>
    </location>
</feature>
<sequence length="166" mass="17728">MTVTRPGPLSEAEQQERREWFREHWQRGVAFNSDCGMRVLRWEPEGIEMSLPYAERLSAHDGVFHGGVVSALIDTAGGGAVIAGHDFGKGSRLSTISLTVQFLAPAAGPEVVAHATCVRRGGRVHFAEVEVRRTDGSVCARGQVVVSVSGERPRVGEPVPGGNGGE</sequence>
<dbReference type="AlphaFoldDB" id="A0A6I4M4E1"/>
<dbReference type="SUPFAM" id="SSF54637">
    <property type="entry name" value="Thioesterase/thiol ester dehydrase-isomerase"/>
    <property type="match status" value="1"/>
</dbReference>
<keyword evidence="2" id="KW-0378">Hydrolase</keyword>
<keyword evidence="5" id="KW-1185">Reference proteome</keyword>
<dbReference type="Pfam" id="PF03061">
    <property type="entry name" value="4HBT"/>
    <property type="match status" value="1"/>
</dbReference>
<reference evidence="4" key="1">
    <citation type="submission" date="2019-12" db="EMBL/GenBank/DDBJ databases">
        <title>Actinomadura physcomitrii sp. nov., a novel actinomycete isolated from moss [Physcomitrium sphaericum (Ludw) Fuernr].</title>
        <authorList>
            <person name="Zhuang X."/>
        </authorList>
    </citation>
    <scope>NUCLEOTIDE SEQUENCE [LARGE SCALE GENOMIC DNA]</scope>
    <source>
        <strain evidence="4">LD22</strain>
    </source>
</reference>
<dbReference type="CDD" id="cd03443">
    <property type="entry name" value="PaaI_thioesterase"/>
    <property type="match status" value="1"/>
</dbReference>
<protein>
    <submittedName>
        <fullName evidence="4">Hotdog fold thioesterase</fullName>
    </submittedName>
</protein>
<dbReference type="InterPro" id="IPR006683">
    <property type="entry name" value="Thioestr_dom"/>
</dbReference>
<dbReference type="NCBIfam" id="TIGR00369">
    <property type="entry name" value="unchar_dom_1"/>
    <property type="match status" value="1"/>
</dbReference>
<evidence type="ECO:0000256" key="1">
    <source>
        <dbReference type="ARBA" id="ARBA00008324"/>
    </source>
</evidence>
<evidence type="ECO:0000313" key="5">
    <source>
        <dbReference type="Proteomes" id="UP000462055"/>
    </source>
</evidence>
<name>A0A6I4M4E1_9ACTN</name>
<dbReference type="GO" id="GO:0047617">
    <property type="term" value="F:fatty acyl-CoA hydrolase activity"/>
    <property type="evidence" value="ECO:0007669"/>
    <property type="project" value="InterPro"/>
</dbReference>
<accession>A0A6I4M4E1</accession>
<evidence type="ECO:0000256" key="2">
    <source>
        <dbReference type="ARBA" id="ARBA00022801"/>
    </source>
</evidence>
<comment type="caution">
    <text evidence="4">The sequence shown here is derived from an EMBL/GenBank/DDBJ whole genome shotgun (WGS) entry which is preliminary data.</text>
</comment>
<proteinExistence type="inferred from homology"/>